<reference evidence="1" key="2">
    <citation type="submission" date="2020-09" db="EMBL/GenBank/DDBJ databases">
        <authorList>
            <person name="Sun Q."/>
            <person name="Ohkuma M."/>
        </authorList>
    </citation>
    <scope>NUCLEOTIDE SEQUENCE</scope>
    <source>
        <strain evidence="1">JCM 3090</strain>
    </source>
</reference>
<gene>
    <name evidence="1" type="ORF">GCM10010123_26340</name>
</gene>
<evidence type="ECO:0000313" key="1">
    <source>
        <dbReference type="EMBL" id="GGJ95289.1"/>
    </source>
</evidence>
<dbReference type="Proteomes" id="UP000649739">
    <property type="component" value="Unassembled WGS sequence"/>
</dbReference>
<dbReference type="AlphaFoldDB" id="A0A8J3BBE2"/>
<dbReference type="EMBL" id="BMQB01000005">
    <property type="protein sequence ID" value="GGJ95289.1"/>
    <property type="molecule type" value="Genomic_DNA"/>
</dbReference>
<keyword evidence="2" id="KW-1185">Reference proteome</keyword>
<proteinExistence type="predicted"/>
<evidence type="ECO:0000313" key="2">
    <source>
        <dbReference type="Proteomes" id="UP000649739"/>
    </source>
</evidence>
<name>A0A8J3BBE2_9ACTN</name>
<reference evidence="1" key="1">
    <citation type="journal article" date="2014" name="Int. J. Syst. Evol. Microbiol.">
        <title>Complete genome sequence of Corynebacterium casei LMG S-19264T (=DSM 44701T), isolated from a smear-ripened cheese.</title>
        <authorList>
            <consortium name="US DOE Joint Genome Institute (JGI-PGF)"/>
            <person name="Walter F."/>
            <person name="Albersmeier A."/>
            <person name="Kalinowski J."/>
            <person name="Ruckert C."/>
        </authorList>
    </citation>
    <scope>NUCLEOTIDE SEQUENCE</scope>
    <source>
        <strain evidence="1">JCM 3090</strain>
    </source>
</reference>
<organism evidence="1 2">
    <name type="scientific">Pilimelia anulata</name>
    <dbReference type="NCBI Taxonomy" id="53371"/>
    <lineage>
        <taxon>Bacteria</taxon>
        <taxon>Bacillati</taxon>
        <taxon>Actinomycetota</taxon>
        <taxon>Actinomycetes</taxon>
        <taxon>Micromonosporales</taxon>
        <taxon>Micromonosporaceae</taxon>
        <taxon>Pilimelia</taxon>
    </lineage>
</organism>
<dbReference type="RefSeq" id="WP_189170413.1">
    <property type="nucleotide sequence ID" value="NZ_BMQB01000005.1"/>
</dbReference>
<protein>
    <submittedName>
        <fullName evidence="1">Uncharacterized protein</fullName>
    </submittedName>
</protein>
<comment type="caution">
    <text evidence="1">The sequence shown here is derived from an EMBL/GenBank/DDBJ whole genome shotgun (WGS) entry which is preliminary data.</text>
</comment>
<accession>A0A8J3BBE2</accession>
<sequence>MGLKWPVIAISGNRWACTYNSEPDFELAVLDKELPDGEVDFFDVTGQRAARDADGGATLVPALGEPGGADLLRERVLAVATAGIREGDLVDVLALFGPLPAAAPAGLGAAGGHRCGFWCKLLRHH</sequence>